<reference evidence="1 2" key="1">
    <citation type="submission" date="2022-09" db="EMBL/GenBank/DDBJ databases">
        <authorList>
            <person name="Palmer J.M."/>
        </authorList>
    </citation>
    <scope>NUCLEOTIDE SEQUENCE [LARGE SCALE GENOMIC DNA]</scope>
    <source>
        <strain evidence="1 2">DSM 7382</strain>
    </source>
</reference>
<proteinExistence type="predicted"/>
<dbReference type="AlphaFoldDB" id="A0AAW0G3W5"/>
<name>A0AAW0G3W5_9APHY</name>
<organism evidence="1 2">
    <name type="scientific">Cerrena zonata</name>
    <dbReference type="NCBI Taxonomy" id="2478898"/>
    <lineage>
        <taxon>Eukaryota</taxon>
        <taxon>Fungi</taxon>
        <taxon>Dikarya</taxon>
        <taxon>Basidiomycota</taxon>
        <taxon>Agaricomycotina</taxon>
        <taxon>Agaricomycetes</taxon>
        <taxon>Polyporales</taxon>
        <taxon>Cerrenaceae</taxon>
        <taxon>Cerrena</taxon>
    </lineage>
</organism>
<evidence type="ECO:0000313" key="2">
    <source>
        <dbReference type="Proteomes" id="UP001385951"/>
    </source>
</evidence>
<dbReference type="EMBL" id="JASBNA010000017">
    <property type="protein sequence ID" value="KAK7686207.1"/>
    <property type="molecule type" value="Genomic_DNA"/>
</dbReference>
<gene>
    <name evidence="1" type="ORF">QCA50_010427</name>
</gene>
<accession>A0AAW0G3W5</accession>
<keyword evidence="2" id="KW-1185">Reference proteome</keyword>
<sequence>MPSLSSRRCQCNAVTKVEESVEVGFVVFHTRHHSTSVNDSRVRVNPQLPKCEYQSLALYHRSCNPSDACVGAGTVSFNVD</sequence>
<protein>
    <submittedName>
        <fullName evidence="1">Uncharacterized protein</fullName>
    </submittedName>
</protein>
<dbReference type="Proteomes" id="UP001385951">
    <property type="component" value="Unassembled WGS sequence"/>
</dbReference>
<evidence type="ECO:0000313" key="1">
    <source>
        <dbReference type="EMBL" id="KAK7686207.1"/>
    </source>
</evidence>
<comment type="caution">
    <text evidence="1">The sequence shown here is derived from an EMBL/GenBank/DDBJ whole genome shotgun (WGS) entry which is preliminary data.</text>
</comment>